<comment type="caution">
    <text evidence="2">The sequence shown here is derived from an EMBL/GenBank/DDBJ whole genome shotgun (WGS) entry which is preliminary data.</text>
</comment>
<organism evidence="2">
    <name type="scientific">bioreactor metagenome</name>
    <dbReference type="NCBI Taxonomy" id="1076179"/>
    <lineage>
        <taxon>unclassified sequences</taxon>
        <taxon>metagenomes</taxon>
        <taxon>ecological metagenomes</taxon>
    </lineage>
</organism>
<dbReference type="EMBL" id="VSSQ01079903">
    <property type="protein sequence ID" value="MPN29285.1"/>
    <property type="molecule type" value="Genomic_DNA"/>
</dbReference>
<reference evidence="2" key="1">
    <citation type="submission" date="2019-08" db="EMBL/GenBank/DDBJ databases">
        <authorList>
            <person name="Kucharzyk K."/>
            <person name="Murdoch R.W."/>
            <person name="Higgins S."/>
            <person name="Loffler F."/>
        </authorList>
    </citation>
    <scope>NUCLEOTIDE SEQUENCE</scope>
</reference>
<keyword evidence="1" id="KW-0812">Transmembrane</keyword>
<name>A0A645GRD3_9ZZZZ</name>
<protein>
    <submittedName>
        <fullName evidence="2">Uncharacterized protein</fullName>
    </submittedName>
</protein>
<feature type="transmembrane region" description="Helical" evidence="1">
    <location>
        <begin position="62"/>
        <end position="80"/>
    </location>
</feature>
<accession>A0A645GRD3</accession>
<evidence type="ECO:0000256" key="1">
    <source>
        <dbReference type="SAM" id="Phobius"/>
    </source>
</evidence>
<evidence type="ECO:0000313" key="2">
    <source>
        <dbReference type="EMBL" id="MPN29285.1"/>
    </source>
</evidence>
<keyword evidence="1" id="KW-0472">Membrane</keyword>
<proteinExistence type="predicted"/>
<sequence>MIIYSDASVDFETKTTQIKDAKKVGTAATIKCAYTFASKVSLALIGMDLISQRFLPSSEMEGAVIIIVVQIIAIIAIHTYDILISAPICEKICCKSADFMATKTPKIIKKMQPSPAFSTYMAFEKKCNSSFRSSVSRTELVLISEALNVLRLNPLFVVIILI</sequence>
<dbReference type="AlphaFoldDB" id="A0A645GRD3"/>
<keyword evidence="1" id="KW-1133">Transmembrane helix</keyword>
<gene>
    <name evidence="2" type="ORF">SDC9_176737</name>
</gene>